<evidence type="ECO:0000256" key="1">
    <source>
        <dbReference type="SAM" id="MobiDB-lite"/>
    </source>
</evidence>
<dbReference type="InterPro" id="IPR036439">
    <property type="entry name" value="Dockerin_dom_sf"/>
</dbReference>
<reference evidence="3 4" key="1">
    <citation type="journal article" date="2016" name="Nat. Commun.">
        <title>Thousands of microbial genomes shed light on interconnected biogeochemical processes in an aquifer system.</title>
        <authorList>
            <person name="Anantharaman K."/>
            <person name="Brown C.T."/>
            <person name="Hug L.A."/>
            <person name="Sharon I."/>
            <person name="Castelle C.J."/>
            <person name="Probst A.J."/>
            <person name="Thomas B.C."/>
            <person name="Singh A."/>
            <person name="Wilkins M.J."/>
            <person name="Karaoz U."/>
            <person name="Brodie E.L."/>
            <person name="Williams K.H."/>
            <person name="Hubbard S.S."/>
            <person name="Banfield J.F."/>
        </authorList>
    </citation>
    <scope>NUCLEOTIDE SEQUENCE [LARGE SCALE GENOMIC DNA]</scope>
</reference>
<evidence type="ECO:0008006" key="5">
    <source>
        <dbReference type="Google" id="ProtNLM"/>
    </source>
</evidence>
<dbReference type="InterPro" id="IPR013783">
    <property type="entry name" value="Ig-like_fold"/>
</dbReference>
<evidence type="ECO:0000313" key="4">
    <source>
        <dbReference type="Proteomes" id="UP000177785"/>
    </source>
</evidence>
<dbReference type="GO" id="GO:0000272">
    <property type="term" value="P:polysaccharide catabolic process"/>
    <property type="evidence" value="ECO:0007669"/>
    <property type="project" value="InterPro"/>
</dbReference>
<dbReference type="Proteomes" id="UP000177785">
    <property type="component" value="Unassembled WGS sequence"/>
</dbReference>
<keyword evidence="2" id="KW-0732">Signal</keyword>
<evidence type="ECO:0000256" key="2">
    <source>
        <dbReference type="SAM" id="SignalP"/>
    </source>
</evidence>
<feature type="chain" id="PRO_5009582937" description="Dockerin domain-containing protein" evidence="2">
    <location>
        <begin position="22"/>
        <end position="530"/>
    </location>
</feature>
<accession>A0A1G2G1U6</accession>
<name>A0A1G2G1U6_9BACT</name>
<feature type="compositionally biased region" description="Gly residues" evidence="1">
    <location>
        <begin position="457"/>
        <end position="466"/>
    </location>
</feature>
<comment type="caution">
    <text evidence="3">The sequence shown here is derived from an EMBL/GenBank/DDBJ whole genome shotgun (WGS) entry which is preliminary data.</text>
</comment>
<dbReference type="Gene3D" id="1.10.1330.10">
    <property type="entry name" value="Dockerin domain"/>
    <property type="match status" value="1"/>
</dbReference>
<gene>
    <name evidence="3" type="ORF">A2756_05380</name>
</gene>
<sequence length="530" mass="53427">MKFQTLIVGAVLLLVPTSTYALDGFPAFPMAFWGTVTTNGTAAPVGSVVRAYYGSTLAGTATVQEAGVYGYTEPTKQKLIVAEGTGAITFKIQATGFNSGAETGGTTPVTYSAFTSGLTVQKGLAFNITVPDTASPVITLHGGDVTIYQGTTYVDAGATALDNVDGDITSNIVINSCGFTGAPRQNVGSSGGGGAGSCCSGFGGSNGVSGLSCPITYNISDAASNHAIQITRTVTILNVSSSAQLLSENTTVSTSNPEVLVGDNNTASSIITIPSSVTNATVNVSAITTSTANSTTATLQGSMTINASTAIGAVKVEIPAGIQIVAGTPTWNGIINVPQVKENSTVTATPDSGKTSAVSSVIEVGYGDVKLTFDKGVRLKIAGQAGKYVGYSRSGVFTTITTVCSADSQAVGDALPLEGDCKIDIGSDLVVWTKHFTNFVTYTQTTTPASSSSSSSSGGGGGGGGAPAPTPTTSASAKGDATGDGKVDVLDFNSLLIQWGKAGTSLTADLDKNGTVDIFDFNLLLINWSR</sequence>
<proteinExistence type="predicted"/>
<feature type="region of interest" description="Disordered" evidence="1">
    <location>
        <begin position="445"/>
        <end position="480"/>
    </location>
</feature>
<evidence type="ECO:0000313" key="3">
    <source>
        <dbReference type="EMBL" id="OGZ44269.1"/>
    </source>
</evidence>
<protein>
    <recommendedName>
        <fullName evidence="5">Dockerin domain-containing protein</fullName>
    </recommendedName>
</protein>
<feature type="compositionally biased region" description="Low complexity" evidence="1">
    <location>
        <begin position="445"/>
        <end position="456"/>
    </location>
</feature>
<dbReference type="EMBL" id="MHNL01000023">
    <property type="protein sequence ID" value="OGZ44269.1"/>
    <property type="molecule type" value="Genomic_DNA"/>
</dbReference>
<dbReference type="AlphaFoldDB" id="A0A1G2G1U6"/>
<dbReference type="Gene3D" id="2.60.40.10">
    <property type="entry name" value="Immunoglobulins"/>
    <property type="match status" value="1"/>
</dbReference>
<dbReference type="CDD" id="cd14256">
    <property type="entry name" value="Dockerin_I"/>
    <property type="match status" value="1"/>
</dbReference>
<dbReference type="SUPFAM" id="SSF63446">
    <property type="entry name" value="Type I dockerin domain"/>
    <property type="match status" value="1"/>
</dbReference>
<feature type="signal peptide" evidence="2">
    <location>
        <begin position="1"/>
        <end position="21"/>
    </location>
</feature>
<dbReference type="STRING" id="1802115.A2756_05380"/>
<organism evidence="3 4">
    <name type="scientific">Candidatus Ryanbacteria bacterium RIFCSPHIGHO2_01_FULL_48_27</name>
    <dbReference type="NCBI Taxonomy" id="1802115"/>
    <lineage>
        <taxon>Bacteria</taxon>
        <taxon>Candidatus Ryaniibacteriota</taxon>
    </lineage>
</organism>